<evidence type="ECO:0000313" key="2">
    <source>
        <dbReference type="Proteomes" id="UP001054945"/>
    </source>
</evidence>
<reference evidence="1 2" key="1">
    <citation type="submission" date="2021-06" db="EMBL/GenBank/DDBJ databases">
        <title>Caerostris extrusa draft genome.</title>
        <authorList>
            <person name="Kono N."/>
            <person name="Arakawa K."/>
        </authorList>
    </citation>
    <scope>NUCLEOTIDE SEQUENCE [LARGE SCALE GENOMIC DNA]</scope>
</reference>
<gene>
    <name evidence="1" type="ORF">CEXT_650601</name>
</gene>
<dbReference type="Proteomes" id="UP001054945">
    <property type="component" value="Unassembled WGS sequence"/>
</dbReference>
<name>A0AAV4MHQ2_CAEEX</name>
<sequence length="83" mass="9172">MTGVKKPEPPISNHLFIRSFKGPWCGPLTMEAKKTASRCLLDSHNYNSTSKRSNYDESFRNEVTGPSFLPSFGGYQGAECLVG</sequence>
<proteinExistence type="predicted"/>
<keyword evidence="2" id="KW-1185">Reference proteome</keyword>
<dbReference type="EMBL" id="BPLR01019812">
    <property type="protein sequence ID" value="GIX71992.1"/>
    <property type="molecule type" value="Genomic_DNA"/>
</dbReference>
<comment type="caution">
    <text evidence="1">The sequence shown here is derived from an EMBL/GenBank/DDBJ whole genome shotgun (WGS) entry which is preliminary data.</text>
</comment>
<organism evidence="1 2">
    <name type="scientific">Caerostris extrusa</name>
    <name type="common">Bark spider</name>
    <name type="synonym">Caerostris bankana</name>
    <dbReference type="NCBI Taxonomy" id="172846"/>
    <lineage>
        <taxon>Eukaryota</taxon>
        <taxon>Metazoa</taxon>
        <taxon>Ecdysozoa</taxon>
        <taxon>Arthropoda</taxon>
        <taxon>Chelicerata</taxon>
        <taxon>Arachnida</taxon>
        <taxon>Araneae</taxon>
        <taxon>Araneomorphae</taxon>
        <taxon>Entelegynae</taxon>
        <taxon>Araneoidea</taxon>
        <taxon>Araneidae</taxon>
        <taxon>Caerostris</taxon>
    </lineage>
</organism>
<dbReference type="AlphaFoldDB" id="A0AAV4MHQ2"/>
<evidence type="ECO:0000313" key="1">
    <source>
        <dbReference type="EMBL" id="GIX71992.1"/>
    </source>
</evidence>
<accession>A0AAV4MHQ2</accession>
<protein>
    <submittedName>
        <fullName evidence="1">Uncharacterized protein</fullName>
    </submittedName>
</protein>